<reference evidence="1 2" key="1">
    <citation type="journal article" date="2008" name="PLoS Genet.">
        <title>Complete genome sequence of the N2-fixing broad host range endophyte Klebsiella pneumoniae 342 and virulence predictions verified in mice.</title>
        <authorList>
            <person name="Fouts D.E."/>
            <person name="Tyler H.L."/>
            <person name="DeBoy R.T."/>
            <person name="Daugherty S."/>
            <person name="Ren Q."/>
            <person name="Badger J.H."/>
            <person name="Durkin A.S."/>
            <person name="Huot H."/>
            <person name="Shrivastava S."/>
            <person name="Kothari S."/>
            <person name="Dodson R.J."/>
            <person name="Mohamoud Y."/>
            <person name="Khouri H."/>
            <person name="Roesch L.F."/>
            <person name="Krogfelt K.A."/>
            <person name="Struve C."/>
            <person name="Triplett E.W."/>
            <person name="Methe B.A."/>
        </authorList>
    </citation>
    <scope>NUCLEOTIDE SEQUENCE [LARGE SCALE GENOMIC DNA]</scope>
    <source>
        <strain evidence="1 2">342</strain>
    </source>
</reference>
<dbReference type="AlphaFoldDB" id="B5XNG3"/>
<dbReference type="HOGENOM" id="CLU_3328947_0_0_6"/>
<dbReference type="Proteomes" id="UP000001734">
    <property type="component" value="Chromosome"/>
</dbReference>
<dbReference type="KEGG" id="kpe:KPK_1223"/>
<gene>
    <name evidence="1" type="ordered locus">KPK_1223</name>
</gene>
<organism evidence="1 2">
    <name type="scientific">Klebsiella variicola (strain 342)</name>
    <name type="common">Klebsiella pneumoniae</name>
    <dbReference type="NCBI Taxonomy" id="507522"/>
    <lineage>
        <taxon>Bacteria</taxon>
        <taxon>Pseudomonadati</taxon>
        <taxon>Pseudomonadota</taxon>
        <taxon>Gammaproteobacteria</taxon>
        <taxon>Enterobacterales</taxon>
        <taxon>Enterobacteriaceae</taxon>
        <taxon>Klebsiella/Raoultella group</taxon>
        <taxon>Klebsiella</taxon>
        <taxon>Klebsiella pneumoniae complex</taxon>
    </lineage>
</organism>
<protein>
    <submittedName>
        <fullName evidence="1">Uncharacterized protein</fullName>
    </submittedName>
</protein>
<proteinExistence type="predicted"/>
<evidence type="ECO:0000313" key="2">
    <source>
        <dbReference type="Proteomes" id="UP000001734"/>
    </source>
</evidence>
<name>B5XNG3_KLEV3</name>
<dbReference type="BioCyc" id="KPNE507522:GI0B-1223-MONOMER"/>
<dbReference type="EMBL" id="CP000964">
    <property type="protein sequence ID" value="ACI09519.1"/>
    <property type="molecule type" value="Genomic_DNA"/>
</dbReference>
<sequence>MECMKTIKFRYAFVFCLATAADRYQSLYAQVAKQQVSQ</sequence>
<evidence type="ECO:0000313" key="1">
    <source>
        <dbReference type="EMBL" id="ACI09519.1"/>
    </source>
</evidence>
<accession>B5XNG3</accession>